<dbReference type="STRING" id="1806994.A0A507CCN7"/>
<evidence type="ECO:0000313" key="2">
    <source>
        <dbReference type="EMBL" id="TPX35325.1"/>
    </source>
</evidence>
<feature type="region of interest" description="Disordered" evidence="1">
    <location>
        <begin position="227"/>
        <end position="400"/>
    </location>
</feature>
<dbReference type="InterPro" id="IPR009959">
    <property type="entry name" value="Cyclase_SnoaL-like"/>
</dbReference>
<dbReference type="AlphaFoldDB" id="A0A507CCN7"/>
<keyword evidence="3" id="KW-1185">Reference proteome</keyword>
<dbReference type="EMBL" id="QEAO01000009">
    <property type="protein sequence ID" value="TPX35325.1"/>
    <property type="molecule type" value="Genomic_DNA"/>
</dbReference>
<proteinExistence type="predicted"/>
<dbReference type="PANTHER" id="PTHR38436">
    <property type="entry name" value="POLYKETIDE CYCLASE SNOAL-LIKE DOMAIN"/>
    <property type="match status" value="1"/>
</dbReference>
<dbReference type="GO" id="GO:0030638">
    <property type="term" value="P:polyketide metabolic process"/>
    <property type="evidence" value="ECO:0007669"/>
    <property type="project" value="InterPro"/>
</dbReference>
<evidence type="ECO:0008006" key="4">
    <source>
        <dbReference type="Google" id="ProtNLM"/>
    </source>
</evidence>
<dbReference type="RefSeq" id="XP_031025852.1">
    <property type="nucleotide sequence ID" value="XM_031168209.1"/>
</dbReference>
<dbReference type="Pfam" id="PF07366">
    <property type="entry name" value="SnoaL"/>
    <property type="match status" value="1"/>
</dbReference>
<comment type="caution">
    <text evidence="2">The sequence shown here is derived from an EMBL/GenBank/DDBJ whole genome shotgun (WGS) entry which is preliminary data.</text>
</comment>
<evidence type="ECO:0000256" key="1">
    <source>
        <dbReference type="SAM" id="MobiDB-lite"/>
    </source>
</evidence>
<dbReference type="InterPro" id="IPR032710">
    <property type="entry name" value="NTF2-like_dom_sf"/>
</dbReference>
<evidence type="ECO:0000313" key="3">
    <source>
        <dbReference type="Proteomes" id="UP000319731"/>
    </source>
</evidence>
<dbReference type="PANTHER" id="PTHR38436:SF3">
    <property type="entry name" value="CARBOXYMETHYLENEBUTENOLIDASE-RELATED"/>
    <property type="match status" value="1"/>
</dbReference>
<reference evidence="2 3" key="1">
    <citation type="journal article" date="2019" name="Sci. Rep.">
        <title>Comparative genomics of chytrid fungi reveal insights into the obligate biotrophic and pathogenic lifestyle of Synchytrium endobioticum.</title>
        <authorList>
            <person name="van de Vossenberg B.T.L.H."/>
            <person name="Warris S."/>
            <person name="Nguyen H.D.T."/>
            <person name="van Gent-Pelzer M.P.E."/>
            <person name="Joly D.L."/>
            <person name="van de Geest H.C."/>
            <person name="Bonants P.J.M."/>
            <person name="Smith D.S."/>
            <person name="Levesque C.A."/>
            <person name="van der Lee T.A.J."/>
        </authorList>
    </citation>
    <scope>NUCLEOTIDE SEQUENCE [LARGE SCALE GENOMIC DNA]</scope>
    <source>
        <strain evidence="2 3">JEL517</strain>
    </source>
</reference>
<feature type="compositionally biased region" description="Polar residues" evidence="1">
    <location>
        <begin position="287"/>
        <end position="297"/>
    </location>
</feature>
<dbReference type="Gene3D" id="3.10.450.50">
    <property type="match status" value="1"/>
</dbReference>
<dbReference type="OrthoDB" id="5440at2759"/>
<feature type="compositionally biased region" description="Basic and acidic residues" evidence="1">
    <location>
        <begin position="424"/>
        <end position="433"/>
    </location>
</feature>
<feature type="compositionally biased region" description="Polar residues" evidence="1">
    <location>
        <begin position="444"/>
        <end position="459"/>
    </location>
</feature>
<feature type="region of interest" description="Disordered" evidence="1">
    <location>
        <begin position="422"/>
        <end position="472"/>
    </location>
</feature>
<name>A0A507CCN7_9FUNG</name>
<organism evidence="2 3">
    <name type="scientific">Synchytrium microbalum</name>
    <dbReference type="NCBI Taxonomy" id="1806994"/>
    <lineage>
        <taxon>Eukaryota</taxon>
        <taxon>Fungi</taxon>
        <taxon>Fungi incertae sedis</taxon>
        <taxon>Chytridiomycota</taxon>
        <taxon>Chytridiomycota incertae sedis</taxon>
        <taxon>Chytridiomycetes</taxon>
        <taxon>Synchytriales</taxon>
        <taxon>Synchytriaceae</taxon>
        <taxon>Synchytrium</taxon>
    </lineage>
</organism>
<sequence length="472" mass="50691">MAQEPSSNAVPLSMAFKHPEEYYADNAVICYLPTGAGASGIDAIKDFYASYNSQTRNLMSEEVISSFSSPDGRTVMLESILTCIHESAMDWVLPNVKVTGKRIQIPTVTIAVFDEEGKIEQQRTYWDQASVLKQITVLPQSLHCKANGAETTLPVLNGRIADLVRGFGNMNTLGADRQVAAGMTSAQANADHVVAQNARGKKNVAHGILPEGEDDLTAPLRTRSRLASANPTQPFAQDDDEPEQVNNSVERRHPNSIVPQGDVPVSTHRPTAATGQGVAGVFGGGNDDSTSRPSTRVHQAPGGETHFNIFSGNNTREPVRSSVAVDPTRNKGSVDLFKTASNPPPRQSANGRRDPNWSSIGSMDSDISAAGSVTGTPAHTGRRLVPGSNKSHFEFGSDNTEVPIHHGRKFFADSNSSSISFGSDLDHVEDQRSKRPSSVRDPNARSTENTTHQRPSSRVLNAPGGKSNFQFG</sequence>
<dbReference type="Proteomes" id="UP000319731">
    <property type="component" value="Unassembled WGS sequence"/>
</dbReference>
<accession>A0A507CCN7</accession>
<dbReference type="GeneID" id="42003506"/>
<feature type="compositionally biased region" description="Gly residues" evidence="1">
    <location>
        <begin position="277"/>
        <end position="286"/>
    </location>
</feature>
<gene>
    <name evidence="2" type="ORF">SmJEL517_g02281</name>
</gene>
<protein>
    <recommendedName>
        <fullName evidence="4">SnoaL-like domain-containing protein</fullName>
    </recommendedName>
</protein>
<dbReference type="SUPFAM" id="SSF54427">
    <property type="entry name" value="NTF2-like"/>
    <property type="match status" value="1"/>
</dbReference>